<protein>
    <recommendedName>
        <fullName evidence="11">Membrane-bound O-acyltransferase family protein</fullName>
    </recommendedName>
</protein>
<feature type="transmembrane region" description="Helical" evidence="8">
    <location>
        <begin position="408"/>
        <end position="428"/>
    </location>
</feature>
<feature type="transmembrane region" description="Helical" evidence="8">
    <location>
        <begin position="332"/>
        <end position="348"/>
    </location>
</feature>
<dbReference type="AlphaFoldDB" id="A0A2S7KNQ6"/>
<feature type="transmembrane region" description="Helical" evidence="8">
    <location>
        <begin position="79"/>
        <end position="97"/>
    </location>
</feature>
<evidence type="ECO:0000313" key="10">
    <source>
        <dbReference type="Proteomes" id="UP000239800"/>
    </source>
</evidence>
<evidence type="ECO:0000256" key="8">
    <source>
        <dbReference type="SAM" id="Phobius"/>
    </source>
</evidence>
<comment type="similarity">
    <text evidence="2 7">Belongs to the membrane-bound acyltransferase family.</text>
</comment>
<evidence type="ECO:0000256" key="1">
    <source>
        <dbReference type="ARBA" id="ARBA00004651"/>
    </source>
</evidence>
<evidence type="ECO:0000256" key="3">
    <source>
        <dbReference type="ARBA" id="ARBA00022475"/>
    </source>
</evidence>
<evidence type="ECO:0000256" key="5">
    <source>
        <dbReference type="ARBA" id="ARBA00022989"/>
    </source>
</evidence>
<evidence type="ECO:0000313" key="9">
    <source>
        <dbReference type="EMBL" id="PQB04264.1"/>
    </source>
</evidence>
<evidence type="ECO:0000256" key="4">
    <source>
        <dbReference type="ARBA" id="ARBA00022692"/>
    </source>
</evidence>
<gene>
    <name evidence="9" type="ORF">BST85_04605</name>
</gene>
<dbReference type="InterPro" id="IPR028362">
    <property type="entry name" value="AlgI"/>
</dbReference>
<feature type="transmembrane region" description="Helical" evidence="8">
    <location>
        <begin position="449"/>
        <end position="467"/>
    </location>
</feature>
<dbReference type="GO" id="GO:0042121">
    <property type="term" value="P:alginic acid biosynthetic process"/>
    <property type="evidence" value="ECO:0007669"/>
    <property type="project" value="InterPro"/>
</dbReference>
<dbReference type="GO" id="GO:0016746">
    <property type="term" value="F:acyltransferase activity"/>
    <property type="evidence" value="ECO:0007669"/>
    <property type="project" value="UniProtKB-KW"/>
</dbReference>
<sequence>MLFNSFDFGLFLVVVYSLYWLIGTKKRNVQNILILVSSYFFYGQWDWRFLFLLLASSLIDFYGALAIHQSSSKKWRKFYLWHNVFWNIGVLILFKYYDFFLRSFYQMLGQEFEPGTFSLMNVLIPVGLSFYTFQTLSYTIDVYRGRIEPSKKLLDFMCFASFFPQLVAGPIERSNKLLPQFSNHRSFDKEGQKDGLRRILWGLFKKIVIADNAGIGANIVFDGYQDFNSPMLFYGIFLFTVQIYCDFTGYTDIALGTARLFGFRLSENFRLPYLAKSMSEFWQRWHITLTRWFTDYLYFPLIKTKLLPIGVLRPLAIIITMLLVGLWHGPNWTFIVLGLFDGIMILLERMRLPFGKRSLLQFLNRVTRAVSLGYFIVIVAIHNLLFRAESLEQAWKMIIGISSLSFGGTYTLLVSFWTLLFVVLMVVLELWARRRVHPLQRLEEVLRTPVRWAIYYVMIFCILWLSSSKDPFIYFQF</sequence>
<keyword evidence="10" id="KW-1185">Reference proteome</keyword>
<keyword evidence="4 8" id="KW-0812">Transmembrane</keyword>
<proteinExistence type="inferred from homology"/>
<reference evidence="9 10" key="1">
    <citation type="submission" date="2016-11" db="EMBL/GenBank/DDBJ databases">
        <title>Trade-off between light-utilization and light-protection in marine flavobacteria.</title>
        <authorList>
            <person name="Kumagai Y."/>
        </authorList>
    </citation>
    <scope>NUCLEOTIDE SEQUENCE [LARGE SCALE GENOMIC DNA]</scope>
    <source>
        <strain evidence="9 10">NBRC 107741</strain>
    </source>
</reference>
<evidence type="ECO:0000256" key="6">
    <source>
        <dbReference type="ARBA" id="ARBA00023136"/>
    </source>
</evidence>
<dbReference type="InterPro" id="IPR051085">
    <property type="entry name" value="MB_O-acyltransferase"/>
</dbReference>
<keyword evidence="7" id="KW-0012">Acyltransferase</keyword>
<dbReference type="PANTHER" id="PTHR13285">
    <property type="entry name" value="ACYLTRANSFERASE"/>
    <property type="match status" value="1"/>
</dbReference>
<feature type="transmembrane region" description="Helical" evidence="8">
    <location>
        <begin position="51"/>
        <end position="67"/>
    </location>
</feature>
<keyword evidence="7" id="KW-0808">Transferase</keyword>
<keyword evidence="6 7" id="KW-0472">Membrane</keyword>
<comment type="caution">
    <text evidence="9">The sequence shown here is derived from an EMBL/GenBank/DDBJ whole genome shotgun (WGS) entry which is preliminary data.</text>
</comment>
<name>A0A2S7KNQ6_9FLAO</name>
<dbReference type="PIRSF" id="PIRSF500217">
    <property type="entry name" value="AlgI"/>
    <property type="match status" value="1"/>
</dbReference>
<evidence type="ECO:0000256" key="2">
    <source>
        <dbReference type="ARBA" id="ARBA00010323"/>
    </source>
</evidence>
<feature type="transmembrane region" description="Helical" evidence="8">
    <location>
        <begin position="117"/>
        <end position="133"/>
    </location>
</feature>
<evidence type="ECO:0000256" key="7">
    <source>
        <dbReference type="PIRNR" id="PIRNR016636"/>
    </source>
</evidence>
<comment type="subcellular location">
    <subcellularLocation>
        <location evidence="1">Cell membrane</location>
        <topology evidence="1">Multi-pass membrane protein</topology>
    </subcellularLocation>
</comment>
<keyword evidence="5 8" id="KW-1133">Transmembrane helix</keyword>
<evidence type="ECO:0008006" key="11">
    <source>
        <dbReference type="Google" id="ProtNLM"/>
    </source>
</evidence>
<dbReference type="PANTHER" id="PTHR13285:SF18">
    <property type="entry name" value="PROTEIN-CYSTEINE N-PALMITOYLTRANSFERASE RASP"/>
    <property type="match status" value="1"/>
</dbReference>
<feature type="transmembrane region" description="Helical" evidence="8">
    <location>
        <begin position="306"/>
        <end position="326"/>
    </location>
</feature>
<dbReference type="Pfam" id="PF03062">
    <property type="entry name" value="MBOAT"/>
    <property type="match status" value="1"/>
</dbReference>
<organism evidence="9 10">
    <name type="scientific">Aureitalea marina</name>
    <dbReference type="NCBI Taxonomy" id="930804"/>
    <lineage>
        <taxon>Bacteria</taxon>
        <taxon>Pseudomonadati</taxon>
        <taxon>Bacteroidota</taxon>
        <taxon>Flavobacteriia</taxon>
        <taxon>Flavobacteriales</taxon>
        <taxon>Flavobacteriaceae</taxon>
        <taxon>Aureitalea</taxon>
    </lineage>
</organism>
<dbReference type="EMBL" id="MQUB01000001">
    <property type="protein sequence ID" value="PQB04264.1"/>
    <property type="molecule type" value="Genomic_DNA"/>
</dbReference>
<feature type="transmembrane region" description="Helical" evidence="8">
    <location>
        <begin position="231"/>
        <end position="255"/>
    </location>
</feature>
<dbReference type="RefSeq" id="WP_104812193.1">
    <property type="nucleotide sequence ID" value="NZ_MQUB01000001.1"/>
</dbReference>
<dbReference type="Proteomes" id="UP000239800">
    <property type="component" value="Unassembled WGS sequence"/>
</dbReference>
<dbReference type="InterPro" id="IPR024194">
    <property type="entry name" value="Ac/AlaTfrase_AlgI/DltB"/>
</dbReference>
<dbReference type="PIRSF" id="PIRSF016636">
    <property type="entry name" value="AlgI_DltB"/>
    <property type="match status" value="1"/>
</dbReference>
<feature type="transmembrane region" description="Helical" evidence="8">
    <location>
        <begin position="6"/>
        <end position="22"/>
    </location>
</feature>
<dbReference type="GO" id="GO:0005886">
    <property type="term" value="C:plasma membrane"/>
    <property type="evidence" value="ECO:0007669"/>
    <property type="project" value="UniProtKB-SubCell"/>
</dbReference>
<dbReference type="InterPro" id="IPR004299">
    <property type="entry name" value="MBOAT_fam"/>
</dbReference>
<dbReference type="OrthoDB" id="9805788at2"/>
<keyword evidence="3 7" id="KW-1003">Cell membrane</keyword>
<accession>A0A2S7KNQ6</accession>
<feature type="transmembrane region" description="Helical" evidence="8">
    <location>
        <begin position="369"/>
        <end position="388"/>
    </location>
</feature>